<reference evidence="4" key="1">
    <citation type="submission" date="2016-06" db="EMBL/GenBank/DDBJ databases">
        <authorList>
            <person name="Varghese N."/>
        </authorList>
    </citation>
    <scope>NUCLEOTIDE SEQUENCE [LARGE SCALE GENOMIC DNA]</scope>
    <source>
        <strain evidence="4">DSM 45555</strain>
    </source>
</reference>
<name>A0A1C4X378_9ACTN</name>
<keyword evidence="4" id="KW-1185">Reference proteome</keyword>
<sequence>MRVITHMLCLADGTPTRADIAARCAELAEALRGHDRGVVVCDVSAVTAPDLVTVEVLARMRLTARRFGWRLEVRGAGEDLRELAGLLGLAGALLEPVRQPEQREQAVDVEEVVERGDPAAGDADHDQRPGHVA</sequence>
<evidence type="ECO:0000313" key="4">
    <source>
        <dbReference type="Proteomes" id="UP000198551"/>
    </source>
</evidence>
<dbReference type="AlphaFoldDB" id="A0A1C4X378"/>
<gene>
    <name evidence="3" type="ORF">GA0070215_106109</name>
</gene>
<evidence type="ECO:0000313" key="3">
    <source>
        <dbReference type="EMBL" id="SCF02922.1"/>
    </source>
</evidence>
<dbReference type="Gene3D" id="3.30.750.24">
    <property type="entry name" value="STAS domain"/>
    <property type="match status" value="1"/>
</dbReference>
<dbReference type="Proteomes" id="UP000198551">
    <property type="component" value="Unassembled WGS sequence"/>
</dbReference>
<feature type="region of interest" description="Disordered" evidence="1">
    <location>
        <begin position="99"/>
        <end position="133"/>
    </location>
</feature>
<protein>
    <submittedName>
        <fullName evidence="3">STAS domain-containing protein</fullName>
    </submittedName>
</protein>
<dbReference type="SUPFAM" id="SSF52091">
    <property type="entry name" value="SpoIIaa-like"/>
    <property type="match status" value="1"/>
</dbReference>
<dbReference type="InterPro" id="IPR058548">
    <property type="entry name" value="MlaB-like_STAS"/>
</dbReference>
<evidence type="ECO:0000259" key="2">
    <source>
        <dbReference type="Pfam" id="PF13466"/>
    </source>
</evidence>
<proteinExistence type="predicted"/>
<dbReference type="EMBL" id="FMCV01000006">
    <property type="protein sequence ID" value="SCF02922.1"/>
    <property type="molecule type" value="Genomic_DNA"/>
</dbReference>
<dbReference type="InterPro" id="IPR036513">
    <property type="entry name" value="STAS_dom_sf"/>
</dbReference>
<feature type="domain" description="MlaB-like STAS" evidence="2">
    <location>
        <begin position="20"/>
        <end position="89"/>
    </location>
</feature>
<evidence type="ECO:0000256" key="1">
    <source>
        <dbReference type="SAM" id="MobiDB-lite"/>
    </source>
</evidence>
<dbReference type="Pfam" id="PF13466">
    <property type="entry name" value="STAS_2"/>
    <property type="match status" value="1"/>
</dbReference>
<organism evidence="3 4">
    <name type="scientific">Micromonospora marina</name>
    <dbReference type="NCBI Taxonomy" id="307120"/>
    <lineage>
        <taxon>Bacteria</taxon>
        <taxon>Bacillati</taxon>
        <taxon>Actinomycetota</taxon>
        <taxon>Actinomycetes</taxon>
        <taxon>Micromonosporales</taxon>
        <taxon>Micromonosporaceae</taxon>
        <taxon>Micromonospora</taxon>
    </lineage>
</organism>
<accession>A0A1C4X378</accession>